<accession>X0SEQ9</accession>
<proteinExistence type="predicted"/>
<sequence>MSRRKPIVGLCGGVGAGKSMVAKEFERLGCLVIDSDRLNHEVLRRPDVLQT</sequence>
<protein>
    <recommendedName>
        <fullName evidence="4">Dephospho-CoA kinase</fullName>
    </recommendedName>
</protein>
<comment type="caution">
    <text evidence="3">The sequence shown here is derived from an EMBL/GenBank/DDBJ whole genome shotgun (WGS) entry which is preliminary data.</text>
</comment>
<evidence type="ECO:0008006" key="4">
    <source>
        <dbReference type="Google" id="ProtNLM"/>
    </source>
</evidence>
<gene>
    <name evidence="3" type="ORF">S01H1_16168</name>
</gene>
<evidence type="ECO:0000256" key="2">
    <source>
        <dbReference type="ARBA" id="ARBA00022840"/>
    </source>
</evidence>
<keyword evidence="1" id="KW-0547">Nucleotide-binding</keyword>
<keyword evidence="2" id="KW-0067">ATP-binding</keyword>
<feature type="non-terminal residue" evidence="3">
    <location>
        <position position="51"/>
    </location>
</feature>
<name>X0SEQ9_9ZZZZ</name>
<dbReference type="PROSITE" id="PS51219">
    <property type="entry name" value="DPCK"/>
    <property type="match status" value="1"/>
</dbReference>
<dbReference type="Gene3D" id="3.40.50.300">
    <property type="entry name" value="P-loop containing nucleotide triphosphate hydrolases"/>
    <property type="match status" value="1"/>
</dbReference>
<dbReference type="GO" id="GO:0004140">
    <property type="term" value="F:dephospho-CoA kinase activity"/>
    <property type="evidence" value="ECO:0007669"/>
    <property type="project" value="InterPro"/>
</dbReference>
<reference evidence="3" key="1">
    <citation type="journal article" date="2014" name="Front. Microbiol.">
        <title>High frequency of phylogenetically diverse reductive dehalogenase-homologous genes in deep subseafloor sedimentary metagenomes.</title>
        <authorList>
            <person name="Kawai M."/>
            <person name="Futagami T."/>
            <person name="Toyoda A."/>
            <person name="Takaki Y."/>
            <person name="Nishi S."/>
            <person name="Hori S."/>
            <person name="Arai W."/>
            <person name="Tsubouchi T."/>
            <person name="Morono Y."/>
            <person name="Uchiyama I."/>
            <person name="Ito T."/>
            <person name="Fujiyama A."/>
            <person name="Inagaki F."/>
            <person name="Takami H."/>
        </authorList>
    </citation>
    <scope>NUCLEOTIDE SEQUENCE</scope>
    <source>
        <strain evidence="3">Expedition CK06-06</strain>
    </source>
</reference>
<dbReference type="InterPro" id="IPR027417">
    <property type="entry name" value="P-loop_NTPase"/>
</dbReference>
<dbReference type="Pfam" id="PF01121">
    <property type="entry name" value="CoaE"/>
    <property type="match status" value="1"/>
</dbReference>
<dbReference type="SUPFAM" id="SSF52540">
    <property type="entry name" value="P-loop containing nucleoside triphosphate hydrolases"/>
    <property type="match status" value="1"/>
</dbReference>
<dbReference type="AlphaFoldDB" id="X0SEQ9"/>
<dbReference type="GO" id="GO:0015937">
    <property type="term" value="P:coenzyme A biosynthetic process"/>
    <property type="evidence" value="ECO:0007669"/>
    <property type="project" value="InterPro"/>
</dbReference>
<dbReference type="EMBL" id="BARS01008484">
    <property type="protein sequence ID" value="GAF79474.1"/>
    <property type="molecule type" value="Genomic_DNA"/>
</dbReference>
<evidence type="ECO:0000256" key="1">
    <source>
        <dbReference type="ARBA" id="ARBA00022741"/>
    </source>
</evidence>
<dbReference type="GO" id="GO:0005524">
    <property type="term" value="F:ATP binding"/>
    <property type="evidence" value="ECO:0007669"/>
    <property type="project" value="UniProtKB-KW"/>
</dbReference>
<organism evidence="3">
    <name type="scientific">marine sediment metagenome</name>
    <dbReference type="NCBI Taxonomy" id="412755"/>
    <lineage>
        <taxon>unclassified sequences</taxon>
        <taxon>metagenomes</taxon>
        <taxon>ecological metagenomes</taxon>
    </lineage>
</organism>
<evidence type="ECO:0000313" key="3">
    <source>
        <dbReference type="EMBL" id="GAF79474.1"/>
    </source>
</evidence>
<dbReference type="InterPro" id="IPR001977">
    <property type="entry name" value="Depp_CoAkinase"/>
</dbReference>